<dbReference type="InterPro" id="IPR011006">
    <property type="entry name" value="CheY-like_superfamily"/>
</dbReference>
<keyword evidence="10" id="KW-1185">Reference proteome</keyword>
<dbReference type="CDD" id="cd00130">
    <property type="entry name" value="PAS"/>
    <property type="match status" value="2"/>
</dbReference>
<dbReference type="Gene3D" id="1.10.287.130">
    <property type="match status" value="1"/>
</dbReference>
<feature type="domain" description="Response regulatory" evidence="7">
    <location>
        <begin position="647"/>
        <end position="767"/>
    </location>
</feature>
<evidence type="ECO:0000259" key="7">
    <source>
        <dbReference type="PROSITE" id="PS50110"/>
    </source>
</evidence>
<dbReference type="InterPro" id="IPR003594">
    <property type="entry name" value="HATPase_dom"/>
</dbReference>
<comment type="caution">
    <text evidence="9">The sequence shown here is derived from an EMBL/GenBank/DDBJ whole genome shotgun (WGS) entry which is preliminary data.</text>
</comment>
<keyword evidence="3 5" id="KW-0597">Phosphoprotein</keyword>
<dbReference type="InterPro" id="IPR000014">
    <property type="entry name" value="PAS"/>
</dbReference>
<comment type="catalytic activity">
    <reaction evidence="1">
        <text>ATP + protein L-histidine = ADP + protein N-phospho-L-histidine.</text>
        <dbReference type="EC" id="2.7.13.3"/>
    </reaction>
</comment>
<dbReference type="Gene3D" id="3.40.50.2300">
    <property type="match status" value="2"/>
</dbReference>
<dbReference type="CDD" id="cd17546">
    <property type="entry name" value="REC_hyHK_CKI1_RcsC-like"/>
    <property type="match status" value="2"/>
</dbReference>
<dbReference type="Gene3D" id="3.30.450.20">
    <property type="entry name" value="PAS domain"/>
    <property type="match status" value="2"/>
</dbReference>
<dbReference type="InterPro" id="IPR036097">
    <property type="entry name" value="HisK_dim/P_sf"/>
</dbReference>
<dbReference type="CDD" id="cd00082">
    <property type="entry name" value="HisKA"/>
    <property type="match status" value="1"/>
</dbReference>
<dbReference type="SUPFAM" id="SSF52172">
    <property type="entry name" value="CheY-like"/>
    <property type="match status" value="2"/>
</dbReference>
<dbReference type="SMART" id="SM00388">
    <property type="entry name" value="HisKA"/>
    <property type="match status" value="1"/>
</dbReference>
<dbReference type="InterPro" id="IPR036890">
    <property type="entry name" value="HATPase_C_sf"/>
</dbReference>
<sequence>MDHFNSKIHSQDQHDFDQLKVLEKKYTDVFDFLVYTAAKMTNTERCTMSITSDGKVYVLATSDASPNHIYHQNPYFNQDDETSVYEYEYIEFTFHRSYSIPDLKDNLSAHLNLFDREKKELDVAENDIVHKILYQASKWCRIIEKEQLINSYDVLFETSDDLLGILSSEGKFLKINSAFCKILGCSDKDLKSNILMESVHPDDRDSTAQKVDLLLKGKSSSNFTNRYIMKSGEVRWIEWTFVHEPESGLAYNIGTDVTEMVIKKESLGRSVQKYRGLFEKNQGIISIHDTKGNFLDVNDAGLKASGFTREELLSFNLFDLIIPEKHDNVKIYLREIRISNHASGEMTIRKKNGKKAVWHFMSAMDEDIDGNLQVMANAVDITERKKTENEILAAKELAEKSHELKSEFIANMSHEIRTPLNGIMGFTDLLLETSLDETQRQYLEIINQSGVSLYSIINDILDFSKLEKQKLQLNLDKVEIEELVSEAFNIVSYHNTKKHLEMLIDIDDAIPTYILTDAMRLKQVFVNLLSNALKFTKEGEIVLYVRVLDNLGEGQKRIRFGVRDTGIGINKEKQAEIFEAFAQEDTSITKKYGGTGLGLTISNQILALLESVLQVESEQGAGSDFFFDMKFDTQDEEYDLNLSSIKKVLIVDDNENNRKILKRMLERKNIDVTECDSGLKALLLIMDKAEYDVIIIDYHMPIMDGIETIRKIRNMIPGTTDVTPYIVLYSSSDDTNLQDACDELEIENRLIKPIRMKEMYRILSTLKNSEKKKLEQIKNVETEVETEVSIHKIKILIAEDNIVNLLLTKTYLKDILPQALIIEAKDGVEAVEQYQKKSPDLILMDIQMPQLTGIEATRKIRALETNIEIPIIALTAGSLLGEKEKCLKAGMSDFLTKPLLKQTLSDMIRKWFGKEVDN</sequence>
<feature type="domain" description="PAS" evidence="8">
    <location>
        <begin position="155"/>
        <end position="218"/>
    </location>
</feature>
<dbReference type="Pfam" id="PF13426">
    <property type="entry name" value="PAS_9"/>
    <property type="match status" value="1"/>
</dbReference>
<dbReference type="EMBL" id="JAPDHW010000016">
    <property type="protein sequence ID" value="MCW3170254.1"/>
    <property type="molecule type" value="Genomic_DNA"/>
</dbReference>
<protein>
    <recommendedName>
        <fullName evidence="2">histidine kinase</fullName>
        <ecNumber evidence="2">2.7.13.3</ecNumber>
    </recommendedName>
</protein>
<dbReference type="InterPro" id="IPR003661">
    <property type="entry name" value="HisK_dim/P_dom"/>
</dbReference>
<reference evidence="9" key="1">
    <citation type="submission" date="2022-10" db="EMBL/GenBank/DDBJ databases">
        <title>Chryseobacterium babae sp. nov. isolated from the gut of the beetle Oryctes rhinoceros, and Chryseobacterium kimseyorum sp. nov., isolated from a stick insect rearing cage.</title>
        <authorList>
            <person name="Shelomi M."/>
            <person name="Han C.-J."/>
            <person name="Chen W.-M."/>
            <person name="Chen H.-K."/>
            <person name="Liaw S.-J."/>
            <person name="Muhle E."/>
            <person name="Clermont D."/>
        </authorList>
    </citation>
    <scope>NUCLEOTIDE SEQUENCE</scope>
    <source>
        <strain evidence="9">09-1422</strain>
    </source>
</reference>
<dbReference type="InterPro" id="IPR005467">
    <property type="entry name" value="His_kinase_dom"/>
</dbReference>
<dbReference type="RefSeq" id="WP_264751409.1">
    <property type="nucleotide sequence ID" value="NZ_JAPDHW010000016.1"/>
</dbReference>
<dbReference type="SMART" id="SM00387">
    <property type="entry name" value="HATPase_c"/>
    <property type="match status" value="1"/>
</dbReference>
<dbReference type="SMART" id="SM00091">
    <property type="entry name" value="PAS"/>
    <property type="match status" value="2"/>
</dbReference>
<evidence type="ECO:0000256" key="1">
    <source>
        <dbReference type="ARBA" id="ARBA00000085"/>
    </source>
</evidence>
<feature type="modified residue" description="4-aspartylphosphate" evidence="5">
    <location>
        <position position="697"/>
    </location>
</feature>
<dbReference type="SUPFAM" id="SSF55874">
    <property type="entry name" value="ATPase domain of HSP90 chaperone/DNA topoisomerase II/histidine kinase"/>
    <property type="match status" value="1"/>
</dbReference>
<evidence type="ECO:0000256" key="2">
    <source>
        <dbReference type="ARBA" id="ARBA00012438"/>
    </source>
</evidence>
<dbReference type="PROSITE" id="PS50109">
    <property type="entry name" value="HIS_KIN"/>
    <property type="match status" value="1"/>
</dbReference>
<dbReference type="Proteomes" id="UP001163731">
    <property type="component" value="Unassembled WGS sequence"/>
</dbReference>
<evidence type="ECO:0000313" key="9">
    <source>
        <dbReference type="EMBL" id="MCW3170254.1"/>
    </source>
</evidence>
<feature type="domain" description="Histidine kinase" evidence="6">
    <location>
        <begin position="411"/>
        <end position="633"/>
    </location>
</feature>
<dbReference type="EC" id="2.7.13.3" evidence="2"/>
<gene>
    <name evidence="9" type="ORF">OMO38_17130</name>
</gene>
<feature type="domain" description="PAS" evidence="8">
    <location>
        <begin position="270"/>
        <end position="340"/>
    </location>
</feature>
<dbReference type="InterPro" id="IPR001789">
    <property type="entry name" value="Sig_transdc_resp-reg_receiver"/>
</dbReference>
<evidence type="ECO:0000313" key="10">
    <source>
        <dbReference type="Proteomes" id="UP001163731"/>
    </source>
</evidence>
<dbReference type="Pfam" id="PF08447">
    <property type="entry name" value="PAS_3"/>
    <property type="match status" value="1"/>
</dbReference>
<evidence type="ECO:0000256" key="4">
    <source>
        <dbReference type="ARBA" id="ARBA00023012"/>
    </source>
</evidence>
<dbReference type="InterPro" id="IPR013655">
    <property type="entry name" value="PAS_fold_3"/>
</dbReference>
<dbReference type="PRINTS" id="PR00344">
    <property type="entry name" value="BCTRLSENSOR"/>
</dbReference>
<dbReference type="PROSITE" id="PS50112">
    <property type="entry name" value="PAS"/>
    <property type="match status" value="2"/>
</dbReference>
<dbReference type="SUPFAM" id="SSF47384">
    <property type="entry name" value="Homodimeric domain of signal transducing histidine kinase"/>
    <property type="match status" value="1"/>
</dbReference>
<evidence type="ECO:0000256" key="3">
    <source>
        <dbReference type="ARBA" id="ARBA00022553"/>
    </source>
</evidence>
<dbReference type="Pfam" id="PF02518">
    <property type="entry name" value="HATPase_c"/>
    <property type="match status" value="1"/>
</dbReference>
<dbReference type="PANTHER" id="PTHR45339:SF1">
    <property type="entry name" value="HYBRID SIGNAL TRANSDUCTION HISTIDINE KINASE J"/>
    <property type="match status" value="1"/>
</dbReference>
<dbReference type="SUPFAM" id="SSF55785">
    <property type="entry name" value="PYP-like sensor domain (PAS domain)"/>
    <property type="match status" value="2"/>
</dbReference>
<dbReference type="NCBIfam" id="TIGR00229">
    <property type="entry name" value="sensory_box"/>
    <property type="match status" value="2"/>
</dbReference>
<dbReference type="PANTHER" id="PTHR45339">
    <property type="entry name" value="HYBRID SIGNAL TRANSDUCTION HISTIDINE KINASE J"/>
    <property type="match status" value="1"/>
</dbReference>
<evidence type="ECO:0000256" key="5">
    <source>
        <dbReference type="PROSITE-ProRule" id="PRU00169"/>
    </source>
</evidence>
<organism evidence="9 10">
    <name type="scientific">Chryseobacterium kimseyorum</name>
    <dbReference type="NCBI Taxonomy" id="2984028"/>
    <lineage>
        <taxon>Bacteria</taxon>
        <taxon>Pseudomonadati</taxon>
        <taxon>Bacteroidota</taxon>
        <taxon>Flavobacteriia</taxon>
        <taxon>Flavobacteriales</taxon>
        <taxon>Weeksellaceae</taxon>
        <taxon>Chryseobacterium group</taxon>
        <taxon>Chryseobacterium</taxon>
    </lineage>
</organism>
<dbReference type="CDD" id="cd16922">
    <property type="entry name" value="HATPase_EvgS-ArcB-TorS-like"/>
    <property type="match status" value="1"/>
</dbReference>
<dbReference type="SMART" id="SM00448">
    <property type="entry name" value="REC"/>
    <property type="match status" value="2"/>
</dbReference>
<keyword evidence="4" id="KW-0902">Two-component regulatory system</keyword>
<dbReference type="InterPro" id="IPR035965">
    <property type="entry name" value="PAS-like_dom_sf"/>
</dbReference>
<feature type="domain" description="Response regulatory" evidence="7">
    <location>
        <begin position="794"/>
        <end position="912"/>
    </location>
</feature>
<evidence type="ECO:0000259" key="8">
    <source>
        <dbReference type="PROSITE" id="PS50112"/>
    </source>
</evidence>
<dbReference type="Pfam" id="PF00072">
    <property type="entry name" value="Response_reg"/>
    <property type="match status" value="2"/>
</dbReference>
<dbReference type="InterPro" id="IPR004358">
    <property type="entry name" value="Sig_transdc_His_kin-like_C"/>
</dbReference>
<dbReference type="Gene3D" id="3.30.565.10">
    <property type="entry name" value="Histidine kinase-like ATPase, C-terminal domain"/>
    <property type="match status" value="1"/>
</dbReference>
<evidence type="ECO:0000259" key="6">
    <source>
        <dbReference type="PROSITE" id="PS50109"/>
    </source>
</evidence>
<feature type="modified residue" description="4-aspartylphosphate" evidence="5">
    <location>
        <position position="845"/>
    </location>
</feature>
<dbReference type="PROSITE" id="PS50110">
    <property type="entry name" value="RESPONSE_REGULATORY"/>
    <property type="match status" value="2"/>
</dbReference>
<accession>A0ABT3I2G0</accession>
<proteinExistence type="predicted"/>
<name>A0ABT3I2G0_9FLAO</name>
<dbReference type="Pfam" id="PF00512">
    <property type="entry name" value="HisKA"/>
    <property type="match status" value="1"/>
</dbReference>